<keyword evidence="7" id="KW-1185">Reference proteome</keyword>
<evidence type="ECO:0000256" key="2">
    <source>
        <dbReference type="ARBA" id="ARBA00008814"/>
    </source>
</evidence>
<dbReference type="EMBL" id="AP027731">
    <property type="protein sequence ID" value="BDZ47526.1"/>
    <property type="molecule type" value="Genomic_DNA"/>
</dbReference>
<evidence type="ECO:0000256" key="4">
    <source>
        <dbReference type="ARBA" id="ARBA00022729"/>
    </source>
</evidence>
<dbReference type="InterPro" id="IPR051313">
    <property type="entry name" value="Bact_iron-sidero_bind"/>
</dbReference>
<protein>
    <submittedName>
        <fullName evidence="6">Periplasmic binding protein</fullName>
    </submittedName>
</protein>
<evidence type="ECO:0000313" key="7">
    <source>
        <dbReference type="Proteomes" id="UP001321498"/>
    </source>
</evidence>
<comment type="subcellular location">
    <subcellularLocation>
        <location evidence="1">Cell envelope</location>
    </subcellularLocation>
</comment>
<name>A0ABM8GGR4_9MICO</name>
<dbReference type="InterPro" id="IPR002491">
    <property type="entry name" value="ABC_transptr_periplasmic_BD"/>
</dbReference>
<dbReference type="PROSITE" id="PS50983">
    <property type="entry name" value="FE_B12_PBP"/>
    <property type="match status" value="1"/>
</dbReference>
<gene>
    <name evidence="6" type="ORF">GCM10025866_34350</name>
</gene>
<dbReference type="PANTHER" id="PTHR30532">
    <property type="entry name" value="IRON III DICITRATE-BINDING PERIPLASMIC PROTEIN"/>
    <property type="match status" value="1"/>
</dbReference>
<dbReference type="PANTHER" id="PTHR30532:SF24">
    <property type="entry name" value="FERRIC ENTEROBACTIN-BINDING PERIPLASMIC PROTEIN FEPB"/>
    <property type="match status" value="1"/>
</dbReference>
<proteinExistence type="inferred from homology"/>
<feature type="domain" description="Fe/B12 periplasmic-binding" evidence="5">
    <location>
        <begin position="1"/>
        <end position="277"/>
    </location>
</feature>
<keyword evidence="3" id="KW-0813">Transport</keyword>
<evidence type="ECO:0000259" key="5">
    <source>
        <dbReference type="PROSITE" id="PS50983"/>
    </source>
</evidence>
<dbReference type="Proteomes" id="UP001321498">
    <property type="component" value="Chromosome"/>
</dbReference>
<comment type="similarity">
    <text evidence="2">Belongs to the bacterial solute-binding protein 8 family.</text>
</comment>
<dbReference type="SUPFAM" id="SSF53807">
    <property type="entry name" value="Helical backbone' metal receptor"/>
    <property type="match status" value="1"/>
</dbReference>
<organism evidence="6 7">
    <name type="scientific">Naasia aerilata</name>
    <dbReference type="NCBI Taxonomy" id="1162966"/>
    <lineage>
        <taxon>Bacteria</taxon>
        <taxon>Bacillati</taxon>
        <taxon>Actinomycetota</taxon>
        <taxon>Actinomycetes</taxon>
        <taxon>Micrococcales</taxon>
        <taxon>Microbacteriaceae</taxon>
        <taxon>Naasia</taxon>
    </lineage>
</organism>
<sequence>MATVSWGNQDVALALGVVPVGMAAVTYGDDDGDGILPWVEEALETAGGPAPVLFDETDGIAFEQVADTAPDVILGAYSGLTEADWSTLSEIAPTVSFPEVAFGTSWRDTALLDGTALGLKDQATALVDGIDQKIQDTLADYPQVKGKTVAYTMIDPTDTSSIYVYTPVDARVKFMDDLGMSTPQSIVDLGGDSFYVTISGENADVLADADILVTYGDDTTLAALQADPLLGTIPAVANGAVVIVPNATPLAAATSAPTVLSIPAMLDEYVALFGAAADKVK</sequence>
<reference evidence="7" key="1">
    <citation type="journal article" date="2019" name="Int. J. Syst. Evol. Microbiol.">
        <title>The Global Catalogue of Microorganisms (GCM) 10K type strain sequencing project: providing services to taxonomists for standard genome sequencing and annotation.</title>
        <authorList>
            <consortium name="The Broad Institute Genomics Platform"/>
            <consortium name="The Broad Institute Genome Sequencing Center for Infectious Disease"/>
            <person name="Wu L."/>
            <person name="Ma J."/>
        </authorList>
    </citation>
    <scope>NUCLEOTIDE SEQUENCE [LARGE SCALE GENOMIC DNA]</scope>
    <source>
        <strain evidence="7">NBRC 108725</strain>
    </source>
</reference>
<evidence type="ECO:0000256" key="3">
    <source>
        <dbReference type="ARBA" id="ARBA00022448"/>
    </source>
</evidence>
<keyword evidence="4" id="KW-0732">Signal</keyword>
<evidence type="ECO:0000313" key="6">
    <source>
        <dbReference type="EMBL" id="BDZ47526.1"/>
    </source>
</evidence>
<evidence type="ECO:0000256" key="1">
    <source>
        <dbReference type="ARBA" id="ARBA00004196"/>
    </source>
</evidence>
<dbReference type="Gene3D" id="3.40.50.1980">
    <property type="entry name" value="Nitrogenase molybdenum iron protein domain"/>
    <property type="match status" value="2"/>
</dbReference>
<accession>A0ABM8GGR4</accession>
<dbReference type="Pfam" id="PF01497">
    <property type="entry name" value="Peripla_BP_2"/>
    <property type="match status" value="1"/>
</dbReference>